<evidence type="ECO:0000313" key="3">
    <source>
        <dbReference type="Proteomes" id="UP000318081"/>
    </source>
</evidence>
<dbReference type="EMBL" id="CP036432">
    <property type="protein sequence ID" value="QDV85470.1"/>
    <property type="molecule type" value="Genomic_DNA"/>
</dbReference>
<accession>A0ABX5XTW7</accession>
<feature type="region of interest" description="Disordered" evidence="1">
    <location>
        <begin position="39"/>
        <end position="66"/>
    </location>
</feature>
<keyword evidence="3" id="KW-1185">Reference proteome</keyword>
<protein>
    <submittedName>
        <fullName evidence="2">Uncharacterized protein</fullName>
    </submittedName>
</protein>
<gene>
    <name evidence="2" type="ORF">TBK1r_44840</name>
</gene>
<name>A0ABX5XTW7_9BACT</name>
<sequence length="185" mass="21288">MIGIKTTTRFNTSTLKRKTDQASFRSLGHAGAAVRLTARRSIRRRKKPSRPGSPPHTQTGRLKRSIRYEANKSIPDVVIGPVNEIAGRLWHLHEHGGIAKKRKRLKRHRFRAGEFGPVRVKQPGKFARAQLQTAAQANRATRLIEQENQRRGAIRPPRYPKRPFMRPALDANRSRLPKFWRDSVR</sequence>
<dbReference type="Proteomes" id="UP000318081">
    <property type="component" value="Chromosome"/>
</dbReference>
<reference evidence="2 3" key="1">
    <citation type="submission" date="2019-02" db="EMBL/GenBank/DDBJ databases">
        <title>Deep-cultivation of Planctomycetes and their phenomic and genomic characterization uncovers novel biology.</title>
        <authorList>
            <person name="Wiegand S."/>
            <person name="Jogler M."/>
            <person name="Boedeker C."/>
            <person name="Pinto D."/>
            <person name="Vollmers J."/>
            <person name="Rivas-Marin E."/>
            <person name="Kohn T."/>
            <person name="Peeters S.H."/>
            <person name="Heuer A."/>
            <person name="Rast P."/>
            <person name="Oberbeckmann S."/>
            <person name="Bunk B."/>
            <person name="Jeske O."/>
            <person name="Meyerdierks A."/>
            <person name="Storesund J.E."/>
            <person name="Kallscheuer N."/>
            <person name="Luecker S."/>
            <person name="Lage O.M."/>
            <person name="Pohl T."/>
            <person name="Merkel B.J."/>
            <person name="Hornburger P."/>
            <person name="Mueller R.-W."/>
            <person name="Bruemmer F."/>
            <person name="Labrenz M."/>
            <person name="Spormann A.M."/>
            <person name="Op den Camp H."/>
            <person name="Overmann J."/>
            <person name="Amann R."/>
            <person name="Jetten M.S.M."/>
            <person name="Mascher T."/>
            <person name="Medema M.H."/>
            <person name="Devos D.P."/>
            <person name="Kaster A.-K."/>
            <person name="Ovreas L."/>
            <person name="Rohde M."/>
            <person name="Galperin M.Y."/>
            <person name="Jogler C."/>
        </authorList>
    </citation>
    <scope>NUCLEOTIDE SEQUENCE [LARGE SCALE GENOMIC DNA]</scope>
    <source>
        <strain evidence="2 3">TBK1r</strain>
    </source>
</reference>
<dbReference type="RefSeq" id="WP_145215148.1">
    <property type="nucleotide sequence ID" value="NZ_CP036432.1"/>
</dbReference>
<organism evidence="2 3">
    <name type="scientific">Stieleria magnilauensis</name>
    <dbReference type="NCBI Taxonomy" id="2527963"/>
    <lineage>
        <taxon>Bacteria</taxon>
        <taxon>Pseudomonadati</taxon>
        <taxon>Planctomycetota</taxon>
        <taxon>Planctomycetia</taxon>
        <taxon>Pirellulales</taxon>
        <taxon>Pirellulaceae</taxon>
        <taxon>Stieleria</taxon>
    </lineage>
</organism>
<feature type="compositionally biased region" description="Basic residues" evidence="1">
    <location>
        <begin position="39"/>
        <end position="49"/>
    </location>
</feature>
<evidence type="ECO:0000256" key="1">
    <source>
        <dbReference type="SAM" id="MobiDB-lite"/>
    </source>
</evidence>
<proteinExistence type="predicted"/>
<evidence type="ECO:0000313" key="2">
    <source>
        <dbReference type="EMBL" id="QDV85470.1"/>
    </source>
</evidence>